<dbReference type="GO" id="GO:0071555">
    <property type="term" value="P:cell wall organization"/>
    <property type="evidence" value="ECO:0007669"/>
    <property type="project" value="UniProtKB-KW"/>
</dbReference>
<name>A0A852Z3H8_9ACTN</name>
<dbReference type="GO" id="GO:0009252">
    <property type="term" value="P:peptidoglycan biosynthetic process"/>
    <property type="evidence" value="ECO:0007669"/>
    <property type="project" value="UniProtKB-UniRule"/>
</dbReference>
<keyword evidence="2" id="KW-0133">Cell shape</keyword>
<evidence type="ECO:0000259" key="3">
    <source>
        <dbReference type="Pfam" id="PF07685"/>
    </source>
</evidence>
<dbReference type="InterPro" id="IPR033949">
    <property type="entry name" value="CobQ_GATase1"/>
</dbReference>
<evidence type="ECO:0000313" key="4">
    <source>
        <dbReference type="EMBL" id="NYH80562.1"/>
    </source>
</evidence>
<feature type="domain" description="CobB/CobQ-like glutamine amidotransferase" evidence="3">
    <location>
        <begin position="13"/>
        <end position="206"/>
    </location>
</feature>
<comment type="catalytic activity">
    <reaction evidence="2">
        <text>beta-D-GlcNAc-(1-&gt;4)-Mur2Ac(oyl-L-Ala-gamma-D-Glu-L-Lys-D-Ala-D-Ala)-di-trans,octa-cis-undecaprenyl diphosphate + L-glutamine + ATP + H2O = beta-D-GlcNAc-(1-&gt;4)-Mur2Ac(oyl-L-Ala-D-isoglutaminyl-L-Lys-D-Ala-D-Ala)-di-trans,octa-cis-undecaprenyl diphosphate + L-glutamate + ADP + phosphate + H(+)</text>
        <dbReference type="Rhea" id="RHEA:57928"/>
        <dbReference type="ChEBI" id="CHEBI:15377"/>
        <dbReference type="ChEBI" id="CHEBI:15378"/>
        <dbReference type="ChEBI" id="CHEBI:29985"/>
        <dbReference type="ChEBI" id="CHEBI:30616"/>
        <dbReference type="ChEBI" id="CHEBI:43474"/>
        <dbReference type="ChEBI" id="CHEBI:58359"/>
        <dbReference type="ChEBI" id="CHEBI:60033"/>
        <dbReference type="ChEBI" id="CHEBI:62233"/>
        <dbReference type="ChEBI" id="CHEBI:456216"/>
        <dbReference type="EC" id="6.3.5.13"/>
    </reaction>
</comment>
<dbReference type="GO" id="GO:0004359">
    <property type="term" value="F:glutaminase activity"/>
    <property type="evidence" value="ECO:0007669"/>
    <property type="project" value="UniProtKB-UniRule"/>
</dbReference>
<accession>A0A852Z3H8</accession>
<comment type="catalytic activity">
    <reaction evidence="2">
        <text>L-glutamine + H2O = L-glutamate + NH4(+)</text>
        <dbReference type="Rhea" id="RHEA:15889"/>
        <dbReference type="ChEBI" id="CHEBI:15377"/>
        <dbReference type="ChEBI" id="CHEBI:28938"/>
        <dbReference type="ChEBI" id="CHEBI:29985"/>
        <dbReference type="ChEBI" id="CHEBI:58359"/>
        <dbReference type="EC" id="3.5.1.2"/>
    </reaction>
</comment>
<comment type="subunit">
    <text evidence="2">Forms a heterodimer with MurT.</text>
</comment>
<keyword evidence="2" id="KW-0436">Ligase</keyword>
<comment type="caution">
    <text evidence="4">The sequence shown here is derived from an EMBL/GenBank/DDBJ whole genome shotgun (WGS) entry which is preliminary data.</text>
</comment>
<comment type="similarity">
    <text evidence="2">Belongs to the CobB/CobQ family. GatD subfamily.</text>
</comment>
<dbReference type="GO" id="GO:0008360">
    <property type="term" value="P:regulation of cell shape"/>
    <property type="evidence" value="ECO:0007669"/>
    <property type="project" value="UniProtKB-KW"/>
</dbReference>
<feature type="active site" evidence="2">
    <location>
        <position position="199"/>
    </location>
</feature>
<dbReference type="PANTHER" id="PTHR21343:SF9">
    <property type="entry name" value="LIPID II ISOGLUTAMINYL SYNTHASE (GLUTAMINE-HYDROLYZING) SUBUNIT GATD"/>
    <property type="match status" value="1"/>
</dbReference>
<dbReference type="SUPFAM" id="SSF52317">
    <property type="entry name" value="Class I glutamine amidotransferase-like"/>
    <property type="match status" value="1"/>
</dbReference>
<dbReference type="CDD" id="cd01750">
    <property type="entry name" value="GATase1_CobQ"/>
    <property type="match status" value="1"/>
</dbReference>
<protein>
    <recommendedName>
        <fullName evidence="2">Lipid II isoglutaminyl synthase (glutamine-hydrolyzing) subunit GatD</fullName>
        <ecNumber evidence="2">6.3.5.13</ecNumber>
    </recommendedName>
    <alternativeName>
        <fullName evidence="2">Lipid II isoglutaminyl synthase glutaminase subunit</fullName>
        <ecNumber evidence="2">3.5.1.2</ecNumber>
    </alternativeName>
</protein>
<comment type="function">
    <text evidence="2">The lipid II isoglutaminyl synthase complex catalyzes the formation of alpha-D-isoglutamine in the cell wall lipid II stem peptide. The GatD subunit catalyzes the hydrolysis of glutamine to glutamate and ammonia. The resulting ammonia molecule is channeled to the active site of MurT.</text>
</comment>
<keyword evidence="1 2" id="KW-0315">Glutamine amidotransferase</keyword>
<keyword evidence="5" id="KW-1185">Reference proteome</keyword>
<dbReference type="UniPathway" id="UPA00219"/>
<dbReference type="GO" id="GO:0140282">
    <property type="term" value="F:carbon-nitrogen ligase activity on lipid II"/>
    <property type="evidence" value="ECO:0007669"/>
    <property type="project" value="UniProtKB-UniRule"/>
</dbReference>
<dbReference type="GO" id="GO:0009236">
    <property type="term" value="P:cobalamin biosynthetic process"/>
    <property type="evidence" value="ECO:0007669"/>
    <property type="project" value="InterPro"/>
</dbReference>
<proteinExistence type="inferred from homology"/>
<dbReference type="EC" id="6.3.5.13" evidence="2"/>
<evidence type="ECO:0000256" key="2">
    <source>
        <dbReference type="HAMAP-Rule" id="MF_02213"/>
    </source>
</evidence>
<dbReference type="RefSeq" id="WP_179536910.1">
    <property type="nucleotide sequence ID" value="NZ_JACBYW010000008.1"/>
</dbReference>
<comment type="pathway">
    <text evidence="2">Cell wall biogenesis; peptidoglycan biosynthesis.</text>
</comment>
<reference evidence="4 5" key="1">
    <citation type="submission" date="2020-07" db="EMBL/GenBank/DDBJ databases">
        <title>Genomic Encyclopedia of Type Strains, Phase III (KMG-III): the genomes of soil and plant-associated and newly described type strains.</title>
        <authorList>
            <person name="Whitman W."/>
        </authorList>
    </citation>
    <scope>NUCLEOTIDE SEQUENCE [LARGE SCALE GENOMIC DNA]</scope>
    <source>
        <strain evidence="4 5">CECT 8576</strain>
    </source>
</reference>
<sequence length="243" mass="25450">MTEAPLTDESTVRIALVVPDLLGTYGDRGNALVLAQRLRWRGYRAEIVTVLSSAESLPESCDIYLLGGGEDVAQQAAVSFLRRGNGLRRAVDSGTAVLGVCGGLQVLGTRFTTGDGKHHAGLGLVDIETRPGADRAIGELGTRSELPGIGVLTGFENHLGRSEVGDDARPLGRVLHGTGNGADGVEGGVTGRVVCTYLHGPVLARNPALADTVLSWAVGAPLDGLPDFPELERLRAERTRVRG</sequence>
<dbReference type="Pfam" id="PF07685">
    <property type="entry name" value="GATase_3"/>
    <property type="match status" value="1"/>
</dbReference>
<gene>
    <name evidence="2" type="primary">gatD</name>
    <name evidence="4" type="ORF">FHR84_003928</name>
</gene>
<dbReference type="InterPro" id="IPR029062">
    <property type="entry name" value="Class_I_gatase-like"/>
</dbReference>
<dbReference type="EC" id="3.5.1.2" evidence="2"/>
<dbReference type="PANTHER" id="PTHR21343">
    <property type="entry name" value="DETHIOBIOTIN SYNTHETASE"/>
    <property type="match status" value="1"/>
</dbReference>
<feature type="active site" description="Nucleophile" evidence="2">
    <location>
        <position position="101"/>
    </location>
</feature>
<dbReference type="PROSITE" id="PS51274">
    <property type="entry name" value="GATASE_COBBQ"/>
    <property type="match status" value="1"/>
</dbReference>
<dbReference type="AlphaFoldDB" id="A0A852Z3H8"/>
<keyword evidence="2" id="KW-0961">Cell wall biogenesis/degradation</keyword>
<dbReference type="Proteomes" id="UP000548304">
    <property type="component" value="Unassembled WGS sequence"/>
</dbReference>
<evidence type="ECO:0000256" key="1">
    <source>
        <dbReference type="ARBA" id="ARBA00022962"/>
    </source>
</evidence>
<evidence type="ECO:0000313" key="5">
    <source>
        <dbReference type="Proteomes" id="UP000548304"/>
    </source>
</evidence>
<dbReference type="InterPro" id="IPR011698">
    <property type="entry name" value="GATase_3"/>
</dbReference>
<dbReference type="HAMAP" id="MF_02213">
    <property type="entry name" value="Lipid_II_synth_GatD"/>
    <property type="match status" value="1"/>
</dbReference>
<feature type="binding site" evidence="2">
    <location>
        <position position="135"/>
    </location>
    <ligand>
        <name>substrate</name>
    </ligand>
</feature>
<dbReference type="InterPro" id="IPR043702">
    <property type="entry name" value="Lipid_II_synth_GatD"/>
</dbReference>
<keyword evidence="2" id="KW-0573">Peptidoglycan synthesis</keyword>
<keyword evidence="2" id="KW-0378">Hydrolase</keyword>
<dbReference type="EMBL" id="JACBYW010000008">
    <property type="protein sequence ID" value="NYH80562.1"/>
    <property type="molecule type" value="Genomic_DNA"/>
</dbReference>
<organism evidence="4 5">
    <name type="scientific">Actinopolyspora biskrensis</name>
    <dbReference type="NCBI Taxonomy" id="1470178"/>
    <lineage>
        <taxon>Bacteria</taxon>
        <taxon>Bacillati</taxon>
        <taxon>Actinomycetota</taxon>
        <taxon>Actinomycetes</taxon>
        <taxon>Actinopolysporales</taxon>
        <taxon>Actinopolysporaceae</taxon>
        <taxon>Actinopolyspora</taxon>
    </lineage>
</organism>
<dbReference type="Gene3D" id="3.40.50.880">
    <property type="match status" value="1"/>
</dbReference>